<comment type="caution">
    <text evidence="1">The sequence shown here is derived from an EMBL/GenBank/DDBJ whole genome shotgun (WGS) entry which is preliminary data.</text>
</comment>
<dbReference type="RefSeq" id="WP_211857193.1">
    <property type="nucleotide sequence ID" value="NZ_JAAGBB010000074.1"/>
</dbReference>
<dbReference type="EMBL" id="JAAGBB010000074">
    <property type="protein sequence ID" value="MBR0668917.1"/>
    <property type="molecule type" value="Genomic_DNA"/>
</dbReference>
<dbReference type="Proteomes" id="UP001196870">
    <property type="component" value="Unassembled WGS sequence"/>
</dbReference>
<evidence type="ECO:0000313" key="2">
    <source>
        <dbReference type="Proteomes" id="UP001196870"/>
    </source>
</evidence>
<evidence type="ECO:0000313" key="1">
    <source>
        <dbReference type="EMBL" id="MBR0668917.1"/>
    </source>
</evidence>
<gene>
    <name evidence="1" type="ORF">GXW71_31495</name>
</gene>
<organism evidence="1 2">
    <name type="scientific">Plastoroseomonas hellenica</name>
    <dbReference type="NCBI Taxonomy" id="2687306"/>
    <lineage>
        <taxon>Bacteria</taxon>
        <taxon>Pseudomonadati</taxon>
        <taxon>Pseudomonadota</taxon>
        <taxon>Alphaproteobacteria</taxon>
        <taxon>Acetobacterales</taxon>
        <taxon>Acetobacteraceae</taxon>
        <taxon>Plastoroseomonas</taxon>
    </lineage>
</organism>
<proteinExistence type="predicted"/>
<sequence length="368" mass="39072">MSHIGTPRQIKAALEAGWMFPASIASPSPWSILNTISGSHAATIGMLNGTRWLGAELVGEPFGRAGVPIVLANAATDPIYGGGAVLGRRPPPPGDGGGGMTLPHYAVPATIVGAMAASVLQRASVTERTQIEAARLRFGLSRTEAADILAAHAYVWGRDTAPRVFWIVPYSGVQNQRVAEALMWHERANPGTLGLAIRGHQAAQDVVRTVVAQVVAGAAPTDVLVLDRISIVHDNLSTNSDRARTVLGLASNQPQNQLWAAHHLIPFAVMAGLPAPVQLAIANARWVIDSAENLIALPANWQTFGNAPNLRRLPYHSSKHPMYSADVTASLSVIMPAMPVPALRAALLTIEQAFTARLVAGRYHDRVH</sequence>
<accession>A0ABS5F8P3</accession>
<name>A0ABS5F8P3_9PROT</name>
<protein>
    <submittedName>
        <fullName evidence="1">Uncharacterized protein</fullName>
    </submittedName>
</protein>
<keyword evidence="2" id="KW-1185">Reference proteome</keyword>
<reference evidence="2" key="1">
    <citation type="journal article" date="2021" name="Syst. Appl. Microbiol.">
        <title>Roseomonas hellenica sp. nov., isolated from roots of wild-growing Alkanna tinctoria.</title>
        <authorList>
            <person name="Rat A."/>
            <person name="Naranjo H.D."/>
            <person name="Lebbe L."/>
            <person name="Cnockaert M."/>
            <person name="Krigas N."/>
            <person name="Grigoriadou K."/>
            <person name="Maloupa E."/>
            <person name="Willems A."/>
        </authorList>
    </citation>
    <scope>NUCLEOTIDE SEQUENCE [LARGE SCALE GENOMIC DNA]</scope>
    <source>
        <strain evidence="2">LMG 31523</strain>
    </source>
</reference>